<dbReference type="GO" id="GO:0004180">
    <property type="term" value="F:carboxypeptidase activity"/>
    <property type="evidence" value="ECO:0007669"/>
    <property type="project" value="UniProtKB-KW"/>
</dbReference>
<evidence type="ECO:0000256" key="11">
    <source>
        <dbReference type="PIRSR" id="PIRSR601548-8"/>
    </source>
</evidence>
<dbReference type="PRINTS" id="PR00791">
    <property type="entry name" value="PEPDIPTASEA"/>
</dbReference>
<dbReference type="EMBL" id="LR899009">
    <property type="protein sequence ID" value="CAD7076814.1"/>
    <property type="molecule type" value="Genomic_DNA"/>
</dbReference>
<evidence type="ECO:0000256" key="2">
    <source>
        <dbReference type="ARBA" id="ARBA00022729"/>
    </source>
</evidence>
<reference evidence="15 16" key="1">
    <citation type="submission" date="2020-11" db="EMBL/GenBank/DDBJ databases">
        <authorList>
            <person name="Wallbank WR R."/>
            <person name="Pardo Diaz C."/>
            <person name="Kozak K."/>
            <person name="Martin S."/>
            <person name="Jiggins C."/>
            <person name="Moest M."/>
            <person name="Warren A I."/>
            <person name="Generalovic N T."/>
            <person name="Byers J.R.P. K."/>
            <person name="Montejo-Kovacevich G."/>
            <person name="Yen C E."/>
        </authorList>
    </citation>
    <scope>NUCLEOTIDE SEQUENCE [LARGE SCALE GENOMIC DNA]</scope>
</reference>
<dbReference type="GO" id="GO:0005886">
    <property type="term" value="C:plasma membrane"/>
    <property type="evidence" value="ECO:0007669"/>
    <property type="project" value="TreeGrafter"/>
</dbReference>
<evidence type="ECO:0000256" key="8">
    <source>
        <dbReference type="PIRSR" id="PIRSR601548-2"/>
    </source>
</evidence>
<dbReference type="OrthoDB" id="10029630at2759"/>
<comment type="similarity">
    <text evidence="1 12 13">Belongs to the peptidase M2 family.</text>
</comment>
<comment type="caution">
    <text evidence="12">Lacks conserved residue(s) required for the propagation of feature annotation.</text>
</comment>
<feature type="signal peptide" evidence="14">
    <location>
        <begin position="1"/>
        <end position="18"/>
    </location>
</feature>
<sequence>MWKVLITFLIAGIQTISGQYEYVEYPNESTASTPLGVKTEAVLFLREFDREATEMCNRVSNAEWRYSVNSTDYNKRRLKEQQSVATKFACISWRRAYSANSSIPTDTTIRRQFDRILKQGHCGLSETKYQELNHVLNLIKESYNNVKVCGYRGDKSTVFSETAPYSPNDQRRAHVAPKADYCDLKLDPDIIRIMQRSRSEQELRYFWNIWRESTGPPIKNTFMRYLDIANQAARFHGFSDAGAQMRSFYDDPDFFFTVQDLWSQVQPLYKQLFTFVRKGLVKFYGDKLIRKDGPIPAHVLGNVWAQDWRNIMDLVNTGRSHIPNISDELIRQGYTPLRIFQAAEEFFTSMGLPPMLPEFWRNSLLQRPSDTFKDCSAPSSWDFCNNVDFRIKQCTEITIEDYVNAHQEVARIQYFMQYTGQPYMFRDGPNPAFHEAISQAIGLCVSGPVHLQKIGLLSAAIETASGNSIVNIEYLLSMALGQLPLMAFSLTLEKWRWDVFEKGPVNMNSRWWELNLRYMGITPPTARTNEQFDAGAKYHVISDQDYIKYFVSTILQFQIFAELCSVANHLGPLHTCDFYRSREAGRLLMDVMQKGSSVTSGQIMKILTRGKTSKLSVAPLLEYFRPLEAWLEIQNRDEPITEVVAGVQGRPVRDSLRRDSNLRAARWVSFWRNFGKRKQHMKF</sequence>
<dbReference type="GO" id="GO:0046872">
    <property type="term" value="F:metal ion binding"/>
    <property type="evidence" value="ECO:0007669"/>
    <property type="project" value="UniProtKB-KW"/>
</dbReference>
<keyword evidence="4 6" id="KW-0325">Glycoprotein</keyword>
<feature type="active site" description="Proton acceptor 1" evidence="5">
    <location>
        <position position="408"/>
    </location>
</feature>
<keyword evidence="13" id="KW-0645">Protease</keyword>
<evidence type="ECO:0000313" key="15">
    <source>
        <dbReference type="EMBL" id="CAD7076814.1"/>
    </source>
</evidence>
<keyword evidence="13" id="KW-0482">Metalloprotease</keyword>
<dbReference type="GO" id="GO:0008241">
    <property type="term" value="F:peptidyl-dipeptidase activity"/>
    <property type="evidence" value="ECO:0007669"/>
    <property type="project" value="InterPro"/>
</dbReference>
<feature type="active site" description="Proton acceptor 2" evidence="7">
    <location>
        <position position="408"/>
    </location>
</feature>
<evidence type="ECO:0000256" key="14">
    <source>
        <dbReference type="SAM" id="SignalP"/>
    </source>
</evidence>
<keyword evidence="9 13" id="KW-0862">Zinc</keyword>
<evidence type="ECO:0000256" key="7">
    <source>
        <dbReference type="PIRSR" id="PIRSR601548-11"/>
    </source>
</evidence>
<evidence type="ECO:0000256" key="4">
    <source>
        <dbReference type="ARBA" id="ARBA00023180"/>
    </source>
</evidence>
<keyword evidence="13" id="KW-0121">Carboxypeptidase</keyword>
<evidence type="ECO:0000313" key="16">
    <source>
        <dbReference type="Proteomes" id="UP000594454"/>
    </source>
</evidence>
<dbReference type="InParanoid" id="A0A7R8U9S0"/>
<dbReference type="PANTHER" id="PTHR10514:SF45">
    <property type="entry name" value="ANGIOTENSIN-CONVERTING ENZYME"/>
    <property type="match status" value="1"/>
</dbReference>
<dbReference type="CDD" id="cd06461">
    <property type="entry name" value="M2_ACE"/>
    <property type="match status" value="1"/>
</dbReference>
<accession>A0A7R8U9S0</accession>
<evidence type="ECO:0000256" key="6">
    <source>
        <dbReference type="PIRSR" id="PIRSR601548-10"/>
    </source>
</evidence>
<feature type="disulfide bond" evidence="10">
    <location>
        <begin position="149"/>
        <end position="182"/>
    </location>
</feature>
<dbReference type="GO" id="GO:0008237">
    <property type="term" value="F:metallopeptidase activity"/>
    <property type="evidence" value="ECO:0007669"/>
    <property type="project" value="UniProtKB-KW"/>
</dbReference>
<dbReference type="SUPFAM" id="SSF55486">
    <property type="entry name" value="Metalloproteases ('zincins'), catalytic domain"/>
    <property type="match status" value="1"/>
</dbReference>
<gene>
    <name evidence="15" type="ORF">HERILL_LOCUS206</name>
</gene>
<feature type="active site" description="Proton donor 2" evidence="7">
    <location>
        <position position="539"/>
    </location>
</feature>
<dbReference type="Proteomes" id="UP000594454">
    <property type="component" value="Chromosome 1"/>
</dbReference>
<dbReference type="GO" id="GO:0006508">
    <property type="term" value="P:proteolysis"/>
    <property type="evidence" value="ECO:0007669"/>
    <property type="project" value="UniProtKB-KW"/>
</dbReference>
<dbReference type="InterPro" id="IPR001548">
    <property type="entry name" value="Peptidase_M2"/>
</dbReference>
<keyword evidence="2 14" id="KW-0732">Signal</keyword>
<keyword evidence="16" id="KW-1185">Reference proteome</keyword>
<evidence type="ECO:0000256" key="1">
    <source>
        <dbReference type="ARBA" id="ARBA00008139"/>
    </source>
</evidence>
<feature type="chain" id="PRO_5031470864" description="Angiotensin-converting enzyme" evidence="14">
    <location>
        <begin position="19"/>
        <end position="683"/>
    </location>
</feature>
<feature type="disulfide bond" evidence="10">
    <location>
        <begin position="564"/>
        <end position="576"/>
    </location>
</feature>
<name>A0A7R8U9S0_HERIL</name>
<feature type="active site" description="Proton donor 1" evidence="5">
    <location>
        <position position="539"/>
    </location>
</feature>
<protein>
    <recommendedName>
        <fullName evidence="13">Angiotensin-converting enzyme</fullName>
        <ecNumber evidence="13">3.4.-.-</ecNumber>
    </recommendedName>
</protein>
<feature type="binding site" evidence="11">
    <location>
        <position position="435"/>
    </location>
    <ligand>
        <name>Zn(2+)</name>
        <dbReference type="ChEBI" id="CHEBI:29105"/>
        <label>2</label>
        <note>catalytic</note>
    </ligand>
</feature>
<evidence type="ECO:0000256" key="5">
    <source>
        <dbReference type="PIRSR" id="PIRSR601548-1"/>
    </source>
</evidence>
<keyword evidence="9 13" id="KW-0479">Metal-binding</keyword>
<dbReference type="AlphaFoldDB" id="A0A7R8U9S0"/>
<organism evidence="15 16">
    <name type="scientific">Hermetia illucens</name>
    <name type="common">Black soldier fly</name>
    <dbReference type="NCBI Taxonomy" id="343691"/>
    <lineage>
        <taxon>Eukaryota</taxon>
        <taxon>Metazoa</taxon>
        <taxon>Ecdysozoa</taxon>
        <taxon>Arthropoda</taxon>
        <taxon>Hexapoda</taxon>
        <taxon>Insecta</taxon>
        <taxon>Pterygota</taxon>
        <taxon>Neoptera</taxon>
        <taxon>Endopterygota</taxon>
        <taxon>Diptera</taxon>
        <taxon>Brachycera</taxon>
        <taxon>Stratiomyomorpha</taxon>
        <taxon>Stratiomyidae</taxon>
        <taxon>Hermetiinae</taxon>
        <taxon>Hermetia</taxon>
    </lineage>
</organism>
<dbReference type="PANTHER" id="PTHR10514">
    <property type="entry name" value="ANGIOTENSIN-CONVERTING ENZYME"/>
    <property type="match status" value="1"/>
</dbReference>
<feature type="glycosylation site" description="N-linked (GlcNAc...) asparagine" evidence="6">
    <location>
        <position position="69"/>
    </location>
</feature>
<evidence type="ECO:0000256" key="10">
    <source>
        <dbReference type="PIRSR" id="PIRSR601548-4"/>
    </source>
</evidence>
<feature type="binding site" evidence="8">
    <location>
        <position position="249"/>
    </location>
    <ligand>
        <name>chloride</name>
        <dbReference type="ChEBI" id="CHEBI:17996"/>
        <label>1</label>
    </ligand>
</feature>
<evidence type="ECO:0000256" key="9">
    <source>
        <dbReference type="PIRSR" id="PIRSR601548-3"/>
    </source>
</evidence>
<keyword evidence="13" id="KW-0378">Hydrolase</keyword>
<proteinExistence type="inferred from homology"/>
<dbReference type="EC" id="3.4.-.-" evidence="13"/>
<keyword evidence="3 10" id="KW-1015">Disulfide bond</keyword>
<evidence type="ECO:0000256" key="13">
    <source>
        <dbReference type="RuleBase" id="RU361144"/>
    </source>
</evidence>
<evidence type="ECO:0000256" key="3">
    <source>
        <dbReference type="ARBA" id="ARBA00023157"/>
    </source>
</evidence>
<evidence type="ECO:0000256" key="12">
    <source>
        <dbReference type="PROSITE-ProRule" id="PRU01355"/>
    </source>
</evidence>
<comment type="cofactor">
    <cofactor evidence="13">
        <name>Zn(2+)</name>
        <dbReference type="ChEBI" id="CHEBI:29105"/>
    </cofactor>
    <text evidence="13">Binds 1 zinc ion per subunit.</text>
</comment>
<dbReference type="PROSITE" id="PS52011">
    <property type="entry name" value="PEPTIDASE_M2"/>
    <property type="match status" value="1"/>
</dbReference>
<feature type="binding site" evidence="9">
    <location>
        <position position="435"/>
    </location>
    <ligand>
        <name>Zn(2+)</name>
        <dbReference type="ChEBI" id="CHEBI:29105"/>
        <label>1</label>
        <note>catalytic</note>
    </ligand>
</feature>
<dbReference type="Pfam" id="PF01401">
    <property type="entry name" value="Peptidase_M2"/>
    <property type="match status" value="1"/>
</dbReference>